<feature type="transmembrane region" description="Helical" evidence="6">
    <location>
        <begin position="519"/>
        <end position="537"/>
    </location>
</feature>
<feature type="compositionally biased region" description="Gly residues" evidence="5">
    <location>
        <begin position="577"/>
        <end position="589"/>
    </location>
</feature>
<dbReference type="GO" id="GO:0016020">
    <property type="term" value="C:membrane"/>
    <property type="evidence" value="ECO:0007669"/>
    <property type="project" value="UniProtKB-SubCell"/>
</dbReference>
<dbReference type="SUPFAM" id="SSF54236">
    <property type="entry name" value="Ubiquitin-like"/>
    <property type="match status" value="1"/>
</dbReference>
<dbReference type="InterPro" id="IPR000626">
    <property type="entry name" value="Ubiquitin-like_dom"/>
</dbReference>
<keyword evidence="2 6" id="KW-0812">Transmembrane</keyword>
<keyword evidence="9" id="KW-1185">Reference proteome</keyword>
<dbReference type="PANTHER" id="PTHR12943:SF27">
    <property type="entry name" value="HOMOCYSTEINE-INDUCED ENDOPLASMIC RETICULUM PROTEIN, ISOFORM A"/>
    <property type="match status" value="1"/>
</dbReference>
<keyword evidence="3 6" id="KW-1133">Transmembrane helix</keyword>
<feature type="compositionally biased region" description="Low complexity" evidence="5">
    <location>
        <begin position="134"/>
        <end position="147"/>
    </location>
</feature>
<evidence type="ECO:0000259" key="7">
    <source>
        <dbReference type="PROSITE" id="PS50053"/>
    </source>
</evidence>
<evidence type="ECO:0000313" key="8">
    <source>
        <dbReference type="EMBL" id="EFJ50980.1"/>
    </source>
</evidence>
<dbReference type="Gene3D" id="3.10.20.90">
    <property type="entry name" value="Phosphatidylinositol 3-kinase Catalytic Subunit, Chain A, domain 1"/>
    <property type="match status" value="1"/>
</dbReference>
<dbReference type="PROSITE" id="PS50053">
    <property type="entry name" value="UBIQUITIN_2"/>
    <property type="match status" value="1"/>
</dbReference>
<evidence type="ECO:0000256" key="4">
    <source>
        <dbReference type="ARBA" id="ARBA00023136"/>
    </source>
</evidence>
<feature type="region of interest" description="Disordered" evidence="5">
    <location>
        <begin position="548"/>
        <end position="598"/>
    </location>
</feature>
<dbReference type="CDD" id="cd01790">
    <property type="entry name" value="Ubl_HERP"/>
    <property type="match status" value="1"/>
</dbReference>
<feature type="region of interest" description="Disordered" evidence="5">
    <location>
        <begin position="421"/>
        <end position="449"/>
    </location>
</feature>
<evidence type="ECO:0000256" key="5">
    <source>
        <dbReference type="SAM" id="MobiDB-lite"/>
    </source>
</evidence>
<dbReference type="GO" id="GO:0030968">
    <property type="term" value="P:endoplasmic reticulum unfolded protein response"/>
    <property type="evidence" value="ECO:0007669"/>
    <property type="project" value="TreeGrafter"/>
</dbReference>
<dbReference type="Proteomes" id="UP000001058">
    <property type="component" value="Unassembled WGS sequence"/>
</dbReference>
<organism evidence="9">
    <name type="scientific">Volvox carteri f. nagariensis</name>
    <dbReference type="NCBI Taxonomy" id="3068"/>
    <lineage>
        <taxon>Eukaryota</taxon>
        <taxon>Viridiplantae</taxon>
        <taxon>Chlorophyta</taxon>
        <taxon>core chlorophytes</taxon>
        <taxon>Chlorophyceae</taxon>
        <taxon>CS clade</taxon>
        <taxon>Chlamydomonadales</taxon>
        <taxon>Volvocaceae</taxon>
        <taxon>Volvox</taxon>
    </lineage>
</organism>
<feature type="compositionally biased region" description="Low complexity" evidence="5">
    <location>
        <begin position="565"/>
        <end position="576"/>
    </location>
</feature>
<gene>
    <name evidence="8" type="ORF">VOLCADRAFT_103620</name>
</gene>
<dbReference type="InterPro" id="IPR039751">
    <property type="entry name" value="HERPUD1/2"/>
</dbReference>
<evidence type="ECO:0000256" key="3">
    <source>
        <dbReference type="ARBA" id="ARBA00022989"/>
    </source>
</evidence>
<evidence type="ECO:0000256" key="2">
    <source>
        <dbReference type="ARBA" id="ARBA00022692"/>
    </source>
</evidence>
<dbReference type="STRING" id="3068.D8TNE8"/>
<keyword evidence="4 6" id="KW-0472">Membrane</keyword>
<name>D8TNE8_VOLCA</name>
<dbReference type="KEGG" id="vcn:VOLCADRAFT_103620"/>
<dbReference type="InterPro" id="IPR029071">
    <property type="entry name" value="Ubiquitin-like_domsf"/>
</dbReference>
<dbReference type="OrthoDB" id="21589at2759"/>
<feature type="region of interest" description="Disordered" evidence="5">
    <location>
        <begin position="88"/>
        <end position="177"/>
    </location>
</feature>
<accession>D8TNE8</accession>
<dbReference type="InParanoid" id="D8TNE8"/>
<dbReference type="PANTHER" id="PTHR12943">
    <property type="entry name" value="HOMOCYSTEINE-RESPONSIVE ENDOPLASMIC RETICULUM-RESIDENT UNIQUITIN-LIKE DOMAIN HERPUD PROTEIN FAMILY MEMBER"/>
    <property type="match status" value="1"/>
</dbReference>
<dbReference type="GeneID" id="9621104"/>
<protein>
    <recommendedName>
        <fullName evidence="7">Ubiquitin-like domain-containing protein</fullName>
    </recommendedName>
</protein>
<proteinExistence type="predicted"/>
<dbReference type="eggNOG" id="ENOG502SAFQ">
    <property type="taxonomic scope" value="Eukaryota"/>
</dbReference>
<dbReference type="EMBL" id="GL378329">
    <property type="protein sequence ID" value="EFJ50980.1"/>
    <property type="molecule type" value="Genomic_DNA"/>
</dbReference>
<feature type="compositionally biased region" description="Polar residues" evidence="5">
    <location>
        <begin position="148"/>
        <end position="157"/>
    </location>
</feature>
<comment type="subcellular location">
    <subcellularLocation>
        <location evidence="1">Membrane</location>
    </subcellularLocation>
</comment>
<evidence type="ECO:0000256" key="6">
    <source>
        <dbReference type="SAM" id="Phobius"/>
    </source>
</evidence>
<feature type="transmembrane region" description="Helical" evidence="6">
    <location>
        <begin position="606"/>
        <end position="625"/>
    </location>
</feature>
<feature type="region of interest" description="Disordered" evidence="5">
    <location>
        <begin position="646"/>
        <end position="686"/>
    </location>
</feature>
<dbReference type="AlphaFoldDB" id="D8TNE8"/>
<feature type="domain" description="Ubiquitin-like" evidence="7">
    <location>
        <begin position="6"/>
        <end position="62"/>
    </location>
</feature>
<reference evidence="8 9" key="1">
    <citation type="journal article" date="2010" name="Science">
        <title>Genomic analysis of organismal complexity in the multicellular green alga Volvox carteri.</title>
        <authorList>
            <person name="Prochnik S.E."/>
            <person name="Umen J."/>
            <person name="Nedelcu A.M."/>
            <person name="Hallmann A."/>
            <person name="Miller S.M."/>
            <person name="Nishii I."/>
            <person name="Ferris P."/>
            <person name="Kuo A."/>
            <person name="Mitros T."/>
            <person name="Fritz-Laylin L.K."/>
            <person name="Hellsten U."/>
            <person name="Chapman J."/>
            <person name="Simakov O."/>
            <person name="Rensing S.A."/>
            <person name="Terry A."/>
            <person name="Pangilinan J."/>
            <person name="Kapitonov V."/>
            <person name="Jurka J."/>
            <person name="Salamov A."/>
            <person name="Shapiro H."/>
            <person name="Schmutz J."/>
            <person name="Grimwood J."/>
            <person name="Lindquist E."/>
            <person name="Lucas S."/>
            <person name="Grigoriev I.V."/>
            <person name="Schmitt R."/>
            <person name="Kirk D."/>
            <person name="Rokhsar D.S."/>
        </authorList>
    </citation>
    <scope>NUCLEOTIDE SEQUENCE [LARGE SCALE GENOMIC DNA]</scope>
    <source>
        <strain evidence="9">f. Nagariensis / Eve</strain>
    </source>
</reference>
<evidence type="ECO:0000313" key="9">
    <source>
        <dbReference type="Proteomes" id="UP000001058"/>
    </source>
</evidence>
<sequence>MDSNDTTLVIKNPSRSNQHFSINFRLDGTIADLQKLLSETYEGRPAPADQTLIYGGKVLKDNSVRLRDIVSKHDAPVGPHSIHLVIKQKPTTIGPSPARSVDSKAAAPASRAGSTVNAGTGTARPIPPPTRTVPAFGSGSASGAGPSTEGNTSSSHPSAEPPFAASGVTSQSDPDDLDAGASFFNSWAPFPGTEAGGLFGAAFGSPFAPVPGTAATDGNPTGQEGAAAAAAAMPAGALSAYMYYNPIIGGAYQAAYSAALAALSVASQQQLPQEQPGHQAKELAAAAPLKDQGDVAASSTGAGAAAELSPPASTAAAATTTTTSVPVAQQYAYVPVFIPAYGQVGYPFGVPGGFYNMPQQVSANSRRNGQQAHASSMWPPMPLGQQWHHAAGGMGFGAEIEGGDLLHLTAFLDALEGRAAAAGGRRPGGRGQEAGMSHAQGGAGGGAARDGLRVRRARLVPLGVMPGNEQPAAEAAARNRAGAPRRPRVFTIRVSARALLQALVFAIVLYQHFTWRRFLALLIGGAVLLITSTWAPFRRLMRGIHEVPQRPAVPPGRGGGPAAGPPAAAAAAAGAAGAAGGPAGPGNGGAQQPAEQQQQQVQRRGFLYEILVFVVGFITSLLPAWNFNPEDAAAFAAGQEVIAADERARQQQQAAGEREAAPAEGAGAGPAQEGAPAAAEAAAPDQ</sequence>
<feature type="compositionally biased region" description="Low complexity" evidence="5">
    <location>
        <begin position="662"/>
        <end position="686"/>
    </location>
</feature>
<evidence type="ECO:0000256" key="1">
    <source>
        <dbReference type="ARBA" id="ARBA00004370"/>
    </source>
</evidence>
<dbReference type="RefSeq" id="XP_002947992.1">
    <property type="nucleotide sequence ID" value="XM_002947946.1"/>
</dbReference>